<feature type="chain" id="PRO_5026314256" evidence="2">
    <location>
        <begin position="24"/>
        <end position="76"/>
    </location>
</feature>
<dbReference type="EMBL" id="SPHZ02000007">
    <property type="protein sequence ID" value="KAF0908918.1"/>
    <property type="molecule type" value="Genomic_DNA"/>
</dbReference>
<reference evidence="3 4" key="1">
    <citation type="submission" date="2019-11" db="EMBL/GenBank/DDBJ databases">
        <title>Whole genome sequence of Oryza granulata.</title>
        <authorList>
            <person name="Li W."/>
        </authorList>
    </citation>
    <scope>NUCLEOTIDE SEQUENCE [LARGE SCALE GENOMIC DNA]</scope>
    <source>
        <strain evidence="4">cv. Menghai</strain>
        <tissue evidence="3">Leaf</tissue>
    </source>
</reference>
<evidence type="ECO:0000256" key="2">
    <source>
        <dbReference type="SAM" id="SignalP"/>
    </source>
</evidence>
<evidence type="ECO:0000313" key="4">
    <source>
        <dbReference type="Proteomes" id="UP000479710"/>
    </source>
</evidence>
<accession>A0A6G1D870</accession>
<comment type="caution">
    <text evidence="3">The sequence shown here is derived from an EMBL/GenBank/DDBJ whole genome shotgun (WGS) entry which is preliminary data.</text>
</comment>
<gene>
    <name evidence="3" type="ORF">E2562_030215</name>
</gene>
<organism evidence="3 4">
    <name type="scientific">Oryza meyeriana var. granulata</name>
    <dbReference type="NCBI Taxonomy" id="110450"/>
    <lineage>
        <taxon>Eukaryota</taxon>
        <taxon>Viridiplantae</taxon>
        <taxon>Streptophyta</taxon>
        <taxon>Embryophyta</taxon>
        <taxon>Tracheophyta</taxon>
        <taxon>Spermatophyta</taxon>
        <taxon>Magnoliopsida</taxon>
        <taxon>Liliopsida</taxon>
        <taxon>Poales</taxon>
        <taxon>Poaceae</taxon>
        <taxon>BOP clade</taxon>
        <taxon>Oryzoideae</taxon>
        <taxon>Oryzeae</taxon>
        <taxon>Oryzinae</taxon>
        <taxon>Oryza</taxon>
        <taxon>Oryza meyeriana</taxon>
    </lineage>
</organism>
<proteinExistence type="predicted"/>
<dbReference type="AlphaFoldDB" id="A0A6G1D870"/>
<name>A0A6G1D870_9ORYZ</name>
<feature type="signal peptide" evidence="2">
    <location>
        <begin position="1"/>
        <end position="23"/>
    </location>
</feature>
<evidence type="ECO:0000313" key="3">
    <source>
        <dbReference type="EMBL" id="KAF0908918.1"/>
    </source>
</evidence>
<dbReference type="Proteomes" id="UP000479710">
    <property type="component" value="Unassembled WGS sequence"/>
</dbReference>
<keyword evidence="2" id="KW-0732">Signal</keyword>
<protein>
    <submittedName>
        <fullName evidence="3">Uncharacterized protein</fullName>
    </submittedName>
</protein>
<sequence length="76" mass="7552">MRFAAVVAVVLLGFFLSSGGVAARPMASMEKTVTVAGRGNGVVVESWTTESSSQPSGCTNGNGAGGYCHPPAPAGH</sequence>
<evidence type="ECO:0000256" key="1">
    <source>
        <dbReference type="SAM" id="MobiDB-lite"/>
    </source>
</evidence>
<keyword evidence="4" id="KW-1185">Reference proteome</keyword>
<feature type="region of interest" description="Disordered" evidence="1">
    <location>
        <begin position="48"/>
        <end position="76"/>
    </location>
</feature>